<dbReference type="GO" id="GO:0016020">
    <property type="term" value="C:membrane"/>
    <property type="evidence" value="ECO:0007669"/>
    <property type="project" value="InterPro"/>
</dbReference>
<feature type="non-terminal residue" evidence="3">
    <location>
        <position position="1"/>
    </location>
</feature>
<evidence type="ECO:0000313" key="3">
    <source>
        <dbReference type="EMBL" id="GMT03224.1"/>
    </source>
</evidence>
<feature type="transmembrane region" description="Helical" evidence="2">
    <location>
        <begin position="150"/>
        <end position="168"/>
    </location>
</feature>
<feature type="transmembrane region" description="Helical" evidence="2">
    <location>
        <begin position="199"/>
        <end position="224"/>
    </location>
</feature>
<keyword evidence="4" id="KW-1185">Reference proteome</keyword>
<keyword evidence="2" id="KW-0812">Transmembrane</keyword>
<dbReference type="AlphaFoldDB" id="A0AAV5UA02"/>
<gene>
    <name evidence="3" type="ORF">PENTCL1PPCAC_25398</name>
</gene>
<dbReference type="GO" id="GO:0007606">
    <property type="term" value="P:sensory perception of chemical stimulus"/>
    <property type="evidence" value="ECO:0007669"/>
    <property type="project" value="InterPro"/>
</dbReference>
<evidence type="ECO:0008006" key="5">
    <source>
        <dbReference type="Google" id="ProtNLM"/>
    </source>
</evidence>
<dbReference type="InterPro" id="IPR052860">
    <property type="entry name" value="NRL-GPCR1"/>
</dbReference>
<reference evidence="3" key="1">
    <citation type="submission" date="2023-10" db="EMBL/GenBank/DDBJ databases">
        <title>Genome assembly of Pristionchus species.</title>
        <authorList>
            <person name="Yoshida K."/>
            <person name="Sommer R.J."/>
        </authorList>
    </citation>
    <scope>NUCLEOTIDE SEQUENCE</scope>
    <source>
        <strain evidence="3">RS0144</strain>
    </source>
</reference>
<evidence type="ECO:0000256" key="2">
    <source>
        <dbReference type="SAM" id="Phobius"/>
    </source>
</evidence>
<feature type="transmembrane region" description="Helical" evidence="2">
    <location>
        <begin position="85"/>
        <end position="108"/>
    </location>
</feature>
<dbReference type="PANTHER" id="PTHR47521:SF18">
    <property type="entry name" value="G PROTEIN-COUPLED RECEPTOR-RELATED"/>
    <property type="match status" value="1"/>
</dbReference>
<name>A0AAV5UA02_9BILA</name>
<feature type="transmembrane region" description="Helical" evidence="2">
    <location>
        <begin position="40"/>
        <end position="58"/>
    </location>
</feature>
<dbReference type="Proteomes" id="UP001432027">
    <property type="component" value="Unassembled WGS sequence"/>
</dbReference>
<dbReference type="Pfam" id="PF03125">
    <property type="entry name" value="Sre"/>
    <property type="match status" value="1"/>
</dbReference>
<keyword evidence="2" id="KW-1133">Transmembrane helix</keyword>
<evidence type="ECO:0000256" key="1">
    <source>
        <dbReference type="ARBA" id="ARBA00006803"/>
    </source>
</evidence>
<protein>
    <recommendedName>
        <fullName evidence="5">G protein-coupled receptor</fullName>
    </recommendedName>
</protein>
<feature type="non-terminal residue" evidence="3">
    <location>
        <position position="314"/>
    </location>
</feature>
<accession>A0AAV5UA02</accession>
<feature type="transmembrane region" description="Helical" evidence="2">
    <location>
        <begin position="236"/>
        <end position="254"/>
    </location>
</feature>
<proteinExistence type="inferred from homology"/>
<comment type="similarity">
    <text evidence="1">Belongs to the nematode receptor-like protein sre family.</text>
</comment>
<evidence type="ECO:0000313" key="4">
    <source>
        <dbReference type="Proteomes" id="UP001432027"/>
    </source>
</evidence>
<organism evidence="3 4">
    <name type="scientific">Pristionchus entomophagus</name>
    <dbReference type="NCBI Taxonomy" id="358040"/>
    <lineage>
        <taxon>Eukaryota</taxon>
        <taxon>Metazoa</taxon>
        <taxon>Ecdysozoa</taxon>
        <taxon>Nematoda</taxon>
        <taxon>Chromadorea</taxon>
        <taxon>Rhabditida</taxon>
        <taxon>Rhabditina</taxon>
        <taxon>Diplogasteromorpha</taxon>
        <taxon>Diplogasteroidea</taxon>
        <taxon>Neodiplogasteridae</taxon>
        <taxon>Pristionchus</taxon>
    </lineage>
</organism>
<dbReference type="PANTHER" id="PTHR47521">
    <property type="entry name" value="SERPENTINE RECEPTOR, CLASS E (EPSILON)-RELATED"/>
    <property type="match status" value="1"/>
</dbReference>
<sequence length="314" mass="36178">SLTATMVGPQFFLVFTTLAILCFTSCIIRSFELIHGNCKILLNLISFAQICVVLSHMGKLFDITLTGDFSQAHPMYVFSQLLHEFGYFLCSSTELIVVTERAVACWLLRKYDESPTNYPVVISISSVSCISALFFSYFVHIRKETLGCTIFAESMDLLTLIVASICHWHSRRRYQRMLYTPTNLGSRYQLREVAETTRALLPISMASVTLNLTASLLVWALIIYREKVSYATMMSLYQTLHTLNAMLWCVLILYRHRGLRQKSIGLLRRFNFCQWEWIFTERSSRNIPEIDSSSNHELTQTHFDLLSASWRTVP</sequence>
<dbReference type="EMBL" id="BTSX01000006">
    <property type="protein sequence ID" value="GMT03224.1"/>
    <property type="molecule type" value="Genomic_DNA"/>
</dbReference>
<dbReference type="InterPro" id="IPR004151">
    <property type="entry name" value="7TM_GPCR_serpentine_rcpt_Sre"/>
</dbReference>
<feature type="transmembrane region" description="Helical" evidence="2">
    <location>
        <begin position="120"/>
        <end position="138"/>
    </location>
</feature>
<feature type="transmembrane region" description="Helical" evidence="2">
    <location>
        <begin position="6"/>
        <end position="28"/>
    </location>
</feature>
<keyword evidence="2" id="KW-0472">Membrane</keyword>
<comment type="caution">
    <text evidence="3">The sequence shown here is derived from an EMBL/GenBank/DDBJ whole genome shotgun (WGS) entry which is preliminary data.</text>
</comment>